<accession>A0ABY7XHG8</accession>
<keyword evidence="2" id="KW-0347">Helicase</keyword>
<dbReference type="Gene3D" id="3.40.50.300">
    <property type="entry name" value="P-loop containing nucleotide triphosphate hydrolases"/>
    <property type="match status" value="1"/>
</dbReference>
<dbReference type="Gene3D" id="3.40.50.10810">
    <property type="entry name" value="Tandem AAA-ATPase domain"/>
    <property type="match status" value="1"/>
</dbReference>
<feature type="domain" description="Helicase C-terminal" evidence="1">
    <location>
        <begin position="787"/>
        <end position="959"/>
    </location>
</feature>
<keyword evidence="2" id="KW-0067">ATP-binding</keyword>
<dbReference type="SMART" id="SM00487">
    <property type="entry name" value="DEXDc"/>
    <property type="match status" value="1"/>
</dbReference>
<keyword evidence="3" id="KW-1185">Reference proteome</keyword>
<dbReference type="EMBL" id="CP118109">
    <property type="protein sequence ID" value="WDI05251.1"/>
    <property type="molecule type" value="Genomic_DNA"/>
</dbReference>
<evidence type="ECO:0000313" key="2">
    <source>
        <dbReference type="EMBL" id="WDI05251.1"/>
    </source>
</evidence>
<evidence type="ECO:0000313" key="3">
    <source>
        <dbReference type="Proteomes" id="UP001221519"/>
    </source>
</evidence>
<sequence length="1081" mass="125223">MATRVSDKLFELVLHNKGRGPRISTFIDLIVLERIGRSANNMYLVNTMNAGPKQTLLAYEMNEHKSGTISPLGEGVSRDEIMNVFVPEKDFYDSSEQKIDDIVNTLYVAKAAKNDIKKKEMRILENKQRVESGIQPLGPHPELILAWDGDIFSEVYRVLNDRYNTPMLPEWKEEIVQACYDHGLLTNLEVKSYGKDYDLEAALLRITEENLEAIISEGIRSYSMPFAILDDGPTEEESVLKNCTTLDVYLENFAGELGQRIQENSVLRFDPTKEEHHRSLYHANLHANTKGVTGLFPPQADVVMGCANTIKDDEDDYVFVVGEMGSGKSPMGALIPYVTHAIRSGMEKPKPYRALVFVPAIMVEKWKREIEERIPDVKVYQINNWRDVHRLRNMPYRPTEIEYYVMSSDAAKQTYPIEPVMDFRKGYVKNHDYEEVIAQKRAGKKIRIRMTKENSFRNGAAITRTAIGPEAMYCPQCGQPIKKTKEKYSDEHYFQLRRGKDKWAWNQNRENYRCRNKVSKDALPKHQRLKGDSPDQECGFIFWSAKKLPARSLERKVSPAWYLNKHLRRGFFEYLIADEVHEYKSGDSDRANAFGQLINHTNKQILLTGTLLGGMARDIFYLLARLDAKKLKLEGITYDDESRFVENYGVYERSMTEFTDDRKGKKRKKQLPGVSPLVFPRFLMSNCAFIELGDLGYALPPYREIPMFIEMEDEHRRMYDELEENIMDAMGQGGMKHLSSYITKLYQYADMPFKHEPITYLDEHDKVKELCQPYNFPEDYTPSKYYALQSLLEEQIEERGRKVLVYGRFTGGDNGVDTWLYERLKQDGYNVGILRSSGTYDGMKMPKQEDRETWLRKNMERYDWDVLVTNSRLVAVGLDLLMFPHIHFYQMDYSAYNYMQASRRSWRIKQTEEVEVSTSVYRNTIQADVLESIAKKIDAAMALQGKFSEEGLRAMADSGDGINALAKKLMSEGRLDNINSIEDRWKRINASYEQLQNSSYEGYDSYEMNPLGIDKVREIQKGLVNKMRIDVASGKITQNDLNSYMDHIEEIFRVVEDVREYNKGLRKNDRIVEGQGAFAFF</sequence>
<protein>
    <submittedName>
        <fullName evidence="2">DEAD/DEAH box helicase</fullName>
    </submittedName>
</protein>
<geneLocation type="plasmid" evidence="2 3">
    <name>unnamed1</name>
</geneLocation>
<dbReference type="SUPFAM" id="SSF52540">
    <property type="entry name" value="P-loop containing nucleoside triphosphate hydrolases"/>
    <property type="match status" value="2"/>
</dbReference>
<dbReference type="InterPro" id="IPR027417">
    <property type="entry name" value="P-loop_NTPase"/>
</dbReference>
<keyword evidence="2" id="KW-0547">Nucleotide-binding</keyword>
<dbReference type="PROSITE" id="PS51194">
    <property type="entry name" value="HELICASE_CTER"/>
    <property type="match status" value="1"/>
</dbReference>
<proteinExistence type="predicted"/>
<gene>
    <name evidence="2" type="ORF">PUW25_25925</name>
</gene>
<dbReference type="InterPro" id="IPR038718">
    <property type="entry name" value="SNF2-like_sf"/>
</dbReference>
<dbReference type="GO" id="GO:0004386">
    <property type="term" value="F:helicase activity"/>
    <property type="evidence" value="ECO:0007669"/>
    <property type="project" value="UniProtKB-KW"/>
</dbReference>
<reference evidence="2 3" key="1">
    <citation type="submission" date="2023-02" db="EMBL/GenBank/DDBJ databases">
        <title>Pathogen: clinical or host-associated sample.</title>
        <authorList>
            <person name="Hergert J."/>
            <person name="Casey R."/>
            <person name="Wagner J."/>
            <person name="Young E.L."/>
            <person name="Oakeson K.F."/>
        </authorList>
    </citation>
    <scope>NUCLEOTIDE SEQUENCE [LARGE SCALE GENOMIC DNA]</scope>
    <source>
        <strain evidence="2 3">2022CK-00829</strain>
        <plasmid evidence="2 3">unnamed1</plasmid>
    </source>
</reference>
<evidence type="ECO:0000259" key="1">
    <source>
        <dbReference type="PROSITE" id="PS51194"/>
    </source>
</evidence>
<dbReference type="PANTHER" id="PTHR10799">
    <property type="entry name" value="SNF2/RAD54 HELICASE FAMILY"/>
    <property type="match status" value="1"/>
</dbReference>
<dbReference type="RefSeq" id="WP_274338790.1">
    <property type="nucleotide sequence ID" value="NZ_CP118109.1"/>
</dbReference>
<organism evidence="2 3">
    <name type="scientific">Paenibacillus urinalis</name>
    <dbReference type="NCBI Taxonomy" id="521520"/>
    <lineage>
        <taxon>Bacteria</taxon>
        <taxon>Bacillati</taxon>
        <taxon>Bacillota</taxon>
        <taxon>Bacilli</taxon>
        <taxon>Bacillales</taxon>
        <taxon>Paenibacillaceae</taxon>
        <taxon>Paenibacillus</taxon>
    </lineage>
</organism>
<name>A0ABY7XHG8_9BACL</name>
<dbReference type="InterPro" id="IPR014001">
    <property type="entry name" value="Helicase_ATP-bd"/>
</dbReference>
<keyword evidence="2" id="KW-0378">Hydrolase</keyword>
<dbReference type="Proteomes" id="UP001221519">
    <property type="component" value="Plasmid unnamed1"/>
</dbReference>
<keyword evidence="2" id="KW-0614">Plasmid</keyword>
<dbReference type="InterPro" id="IPR001650">
    <property type="entry name" value="Helicase_C-like"/>
</dbReference>